<accession>A0AAJ1QDM9</accession>
<dbReference type="EMBL" id="JACAGJ010000003">
    <property type="protein sequence ID" value="MDM1072131.1"/>
    <property type="molecule type" value="Genomic_DNA"/>
</dbReference>
<protein>
    <submittedName>
        <fullName evidence="1">Uncharacterized protein</fullName>
    </submittedName>
</protein>
<proteinExistence type="predicted"/>
<evidence type="ECO:0000313" key="2">
    <source>
        <dbReference type="Proteomes" id="UP001170959"/>
    </source>
</evidence>
<sequence length="233" mass="27118">MKETFNIKNLSQVTFCILLFIILTSSGGSSPPPWEKENVSFPMMDLEINATMKENSRQKKLKKNQDINTSVEVYNESEWKRFKEKVVKVQDRLRIVSFAMQAIPTGVAITRDMESIKDNQINLIKEIEDAPLAIVVAFPSQIKFLDDLQMVIRLLTGIVVSYGAMNQMEKAERKILLDYAVNEVKQLKVDSSYMLFMVREIKAKFKRNKRAFQYYINRDKQVVENIMKNIKTF</sequence>
<comment type="caution">
    <text evidence="1">The sequence shown here is derived from an EMBL/GenBank/DDBJ whole genome shotgun (WGS) entry which is preliminary data.</text>
</comment>
<evidence type="ECO:0000313" key="1">
    <source>
        <dbReference type="EMBL" id="MDM1072131.1"/>
    </source>
</evidence>
<reference evidence="1" key="1">
    <citation type="submission" date="2020-06" db="EMBL/GenBank/DDBJ databases">
        <authorList>
            <person name="Dong N."/>
        </authorList>
    </citation>
    <scope>NUCLEOTIDE SEQUENCE</scope>
    <source>
        <strain evidence="1">R655-4</strain>
    </source>
</reference>
<reference evidence="1" key="2">
    <citation type="journal article" date="2022" name="Sci. Total Environ.">
        <title>Prevalence, transmission, and molecular epidemiology of tet(X)-positive bacteria among humans, animals, and environmental niches in China: An epidemiological, and genomic-based study.</title>
        <authorList>
            <person name="Dong N."/>
            <person name="Zeng Y."/>
            <person name="Cai C."/>
            <person name="Sun C."/>
            <person name="Lu J."/>
            <person name="Liu C."/>
            <person name="Zhou H."/>
            <person name="Sun Q."/>
            <person name="Shu L."/>
            <person name="Wang H."/>
            <person name="Wang Y."/>
            <person name="Wang S."/>
            <person name="Wu C."/>
            <person name="Chan E.W."/>
            <person name="Chen G."/>
            <person name="Shen Z."/>
            <person name="Chen S."/>
            <person name="Zhang R."/>
        </authorList>
    </citation>
    <scope>NUCLEOTIDE SEQUENCE</scope>
    <source>
        <strain evidence="1">R655-4</strain>
    </source>
</reference>
<organism evidence="1 2">
    <name type="scientific">Empedobacter brevis</name>
    <dbReference type="NCBI Taxonomy" id="247"/>
    <lineage>
        <taxon>Bacteria</taxon>
        <taxon>Pseudomonadati</taxon>
        <taxon>Bacteroidota</taxon>
        <taxon>Flavobacteriia</taxon>
        <taxon>Flavobacteriales</taxon>
        <taxon>Weeksellaceae</taxon>
        <taxon>Empedobacter</taxon>
    </lineage>
</organism>
<gene>
    <name evidence="1" type="ORF">HX001_06430</name>
</gene>
<dbReference type="Proteomes" id="UP001170959">
    <property type="component" value="Unassembled WGS sequence"/>
</dbReference>
<dbReference type="AlphaFoldDB" id="A0AAJ1QDM9"/>
<name>A0AAJ1QDM9_9FLAO</name>
<dbReference type="RefSeq" id="WP_286492342.1">
    <property type="nucleotide sequence ID" value="NZ_JACAGJ010000003.1"/>
</dbReference>